<comment type="caution">
    <text evidence="1">The sequence shown here is derived from an EMBL/GenBank/DDBJ whole genome shotgun (WGS) entry which is preliminary data.</text>
</comment>
<dbReference type="PANTHER" id="PTHR46586:SF3">
    <property type="entry name" value="ANKYRIN REPEAT-CONTAINING PROTEIN"/>
    <property type="match status" value="1"/>
</dbReference>
<evidence type="ECO:0000313" key="1">
    <source>
        <dbReference type="EMBL" id="THH20206.1"/>
    </source>
</evidence>
<dbReference type="Proteomes" id="UP000308730">
    <property type="component" value="Unassembled WGS sequence"/>
</dbReference>
<dbReference type="SUPFAM" id="SSF140860">
    <property type="entry name" value="Pseudo ankyrin repeat-like"/>
    <property type="match status" value="1"/>
</dbReference>
<dbReference type="PANTHER" id="PTHR46586">
    <property type="entry name" value="ANKYRIN REPEAT-CONTAINING PROTEIN"/>
    <property type="match status" value="1"/>
</dbReference>
<reference evidence="1 2" key="1">
    <citation type="submission" date="2019-02" db="EMBL/GenBank/DDBJ databases">
        <title>Genome sequencing of the rare red list fungi Antrodiella citrinella (Flaviporus citrinellus).</title>
        <authorList>
            <person name="Buettner E."/>
            <person name="Kellner H."/>
        </authorList>
    </citation>
    <scope>NUCLEOTIDE SEQUENCE [LARGE SCALE GENOMIC DNA]</scope>
    <source>
        <strain evidence="1 2">DSM 108506</strain>
    </source>
</reference>
<name>A0A4S4M4S8_9APHY</name>
<dbReference type="Gene3D" id="1.25.40.20">
    <property type="entry name" value="Ankyrin repeat-containing domain"/>
    <property type="match status" value="1"/>
</dbReference>
<dbReference type="EMBL" id="SGPM01000502">
    <property type="protein sequence ID" value="THH20206.1"/>
    <property type="molecule type" value="Genomic_DNA"/>
</dbReference>
<organism evidence="1 2">
    <name type="scientific">Antrodiella citrinella</name>
    <dbReference type="NCBI Taxonomy" id="2447956"/>
    <lineage>
        <taxon>Eukaryota</taxon>
        <taxon>Fungi</taxon>
        <taxon>Dikarya</taxon>
        <taxon>Basidiomycota</taxon>
        <taxon>Agaricomycotina</taxon>
        <taxon>Agaricomycetes</taxon>
        <taxon>Polyporales</taxon>
        <taxon>Steccherinaceae</taxon>
        <taxon>Antrodiella</taxon>
    </lineage>
</organism>
<dbReference type="AlphaFoldDB" id="A0A4S4M4S8"/>
<evidence type="ECO:0008006" key="3">
    <source>
        <dbReference type="Google" id="ProtNLM"/>
    </source>
</evidence>
<proteinExistence type="predicted"/>
<protein>
    <recommendedName>
        <fullName evidence="3">SAP domain-containing protein</fullName>
    </recommendedName>
</protein>
<dbReference type="InterPro" id="IPR036770">
    <property type="entry name" value="Ankyrin_rpt-contain_sf"/>
</dbReference>
<gene>
    <name evidence="1" type="ORF">EUX98_g8627</name>
</gene>
<dbReference type="OrthoDB" id="70387at2759"/>
<sequence>MQLLRYFHHDDIYTQHPGCMACDDLSLAEVRDAYARLTPNQLKLFCTVRSLPITGSEEDLVLRLAHYDVQTYPFPTLNGHGPNGSAHLGSPKRRIRSVKAPDLPVELMAEIMDHVGDWELSKAVGIPTSLPQPASWTRASQMDHAMLTGYLPLIRATDPSSHPPTKVGAALIVRFEYVHVLEYLLTHYPNIFRSIFKNDILPVTASYHGRITVLNWWQATRLGHSELLPIPASLKEIIDGASRNGQVASLDWWLHSSIPLSYTEAALEMASSKNQLDVLQWWKEYSLSHNAHLKIGRVMDMASTAGHVEALEWWFRSQLDFKYDRQAMYHASCHGKVEVLQWWLSSGLQLIFDPDCLTGATRHNRPEVLDWWDKSGLPIQYRMCDIEEALEDAIGGGEAAREWWKKKGVDFNANDTEWMKLQDLN</sequence>
<evidence type="ECO:0000313" key="2">
    <source>
        <dbReference type="Proteomes" id="UP000308730"/>
    </source>
</evidence>
<accession>A0A4S4M4S8</accession>
<keyword evidence="2" id="KW-1185">Reference proteome</keyword>
<dbReference type="InterPro" id="IPR052050">
    <property type="entry name" value="SecEffector_AnkRepeat"/>
</dbReference>